<feature type="compositionally biased region" description="Low complexity" evidence="6">
    <location>
        <begin position="47"/>
        <end position="62"/>
    </location>
</feature>
<name>A0A099P5N8_PICKU</name>
<gene>
    <name evidence="9" type="ORF">BOH78_1735</name>
    <name evidence="8" type="ORF">JL09_g369</name>
</gene>
<keyword evidence="5" id="KW-0472">Membrane</keyword>
<dbReference type="VEuPathDB" id="FungiDB:C5L36_0C03430"/>
<dbReference type="HOGENOM" id="CLU_013430_12_2_1"/>
<feature type="region of interest" description="Disordered" evidence="6">
    <location>
        <begin position="530"/>
        <end position="563"/>
    </location>
</feature>
<dbReference type="InterPro" id="IPR050291">
    <property type="entry name" value="CDF_Transporter"/>
</dbReference>
<dbReference type="SUPFAM" id="SSF161111">
    <property type="entry name" value="Cation efflux protein transmembrane domain-like"/>
    <property type="match status" value="1"/>
</dbReference>
<evidence type="ECO:0000256" key="5">
    <source>
        <dbReference type="ARBA" id="ARBA00023136"/>
    </source>
</evidence>
<comment type="subcellular location">
    <subcellularLocation>
        <location evidence="1">Membrane</location>
        <topology evidence="1">Multi-pass membrane protein</topology>
    </subcellularLocation>
</comment>
<dbReference type="InterPro" id="IPR058533">
    <property type="entry name" value="Cation_efflux_TM"/>
</dbReference>
<reference evidence="8" key="2">
    <citation type="submission" date="2014-08" db="EMBL/GenBank/DDBJ databases">
        <title>Exploiting Issatchenkia orientalis SD108 for Succinic Acid Production.</title>
        <authorList>
            <person name="Xiao H."/>
            <person name="Shao Z."/>
            <person name="Jiang Y."/>
            <person name="Dole S."/>
            <person name="Zhao H."/>
        </authorList>
    </citation>
    <scope>NUCLEOTIDE SEQUENCE [LARGE SCALE GENOMIC DNA]</scope>
    <source>
        <strain evidence="8">SD108</strain>
    </source>
</reference>
<evidence type="ECO:0000313" key="10">
    <source>
        <dbReference type="Proteomes" id="UP000029867"/>
    </source>
</evidence>
<evidence type="ECO:0000259" key="7">
    <source>
        <dbReference type="Pfam" id="PF01545"/>
    </source>
</evidence>
<sequence length="563" mass="62222">MFLKPSTIHALGQSYRRGNFLGLGPKSSFVNAVPQFAKRHHSHSHNSTSCDGHSHSHGSGTDDIPEKKVHHFYEYTPETGTRKTVAIKGEKVIYDPEDKIAPQTREGPGHGHSHAEFPEMDLMDFNGDDYTINVNPKKRSAWTKVKDFFNPHTPLAEMMGSHSQEHSHTHSHVNDAETLKLYDPKNLADEGVKITWIGFGVNCGMAVTKFAGGFYFHSQALIADAVHAVGDLISDVLTLTTVRFTNKKPDKLYPFGYGKIETCGSFMVSFILLYAGFQIGWSSFYEIVAPIVPNAIHDLMALVPVHSHNHVDVSNVISESAAHVHSHDHAEATVPAGTPEVANINAAWLALGSIAVKEWLFRATRNVGERLNSKVLIANAWHHRVDSLTSVVAVATISSGYFLGVYWLDAVGGLLVSMLVMKVGISGVVQSFKELIDKALPVDDTRYMKIEDSINVILMKKDSHVLIKELNILPSGTNLNLVVKLGVSPFNADYERRLTLEQMGSIADFLKSELSKEFHNIKHTSVQFISNKQEAEEGAEENQENEEESIDKAISEPTQSKKA</sequence>
<evidence type="ECO:0000256" key="2">
    <source>
        <dbReference type="ARBA" id="ARBA00022448"/>
    </source>
</evidence>
<evidence type="ECO:0000256" key="4">
    <source>
        <dbReference type="ARBA" id="ARBA00022989"/>
    </source>
</evidence>
<accession>A0A099P5N8</accession>
<feature type="domain" description="Cation efflux protein transmembrane" evidence="7">
    <location>
        <begin position="333"/>
        <end position="436"/>
    </location>
</feature>
<dbReference type="Gene3D" id="1.20.1510.10">
    <property type="entry name" value="Cation efflux protein transmembrane domain"/>
    <property type="match status" value="1"/>
</dbReference>
<evidence type="ECO:0000313" key="8">
    <source>
        <dbReference type="EMBL" id="KGK40343.1"/>
    </source>
</evidence>
<evidence type="ECO:0000256" key="1">
    <source>
        <dbReference type="ARBA" id="ARBA00004141"/>
    </source>
</evidence>
<dbReference type="GO" id="GO:0030003">
    <property type="term" value="P:intracellular monoatomic cation homeostasis"/>
    <property type="evidence" value="ECO:0007669"/>
    <property type="project" value="UniProtKB-ARBA"/>
</dbReference>
<reference evidence="11" key="3">
    <citation type="journal article" date="2017" name="Genome Announc.">
        <title>Genome sequences of Cyberlindnera fabianii 65, Pichia kudriavzevii 129, and Saccharomyces cerevisiae 131 isolated from fermented masau fruits in Zimbabwe.</title>
        <authorList>
            <person name="van Rijswijck I.M.H."/>
            <person name="Derks M.F.L."/>
            <person name="Abee T."/>
            <person name="de Ridder D."/>
            <person name="Smid E.J."/>
        </authorList>
    </citation>
    <scope>NUCLEOTIDE SEQUENCE [LARGE SCALE GENOMIC DNA]</scope>
    <source>
        <strain evidence="11">129</strain>
    </source>
</reference>
<organism evidence="8 10">
    <name type="scientific">Pichia kudriavzevii</name>
    <name type="common">Yeast</name>
    <name type="synonym">Issatchenkia orientalis</name>
    <dbReference type="NCBI Taxonomy" id="4909"/>
    <lineage>
        <taxon>Eukaryota</taxon>
        <taxon>Fungi</taxon>
        <taxon>Dikarya</taxon>
        <taxon>Ascomycota</taxon>
        <taxon>Saccharomycotina</taxon>
        <taxon>Pichiomycetes</taxon>
        <taxon>Pichiales</taxon>
        <taxon>Pichiaceae</taxon>
        <taxon>Pichia</taxon>
    </lineage>
</organism>
<dbReference type="AlphaFoldDB" id="A0A099P5N8"/>
<dbReference type="EMBL" id="MQVM01000006">
    <property type="protein sequence ID" value="ONH75662.1"/>
    <property type="molecule type" value="Genomic_DNA"/>
</dbReference>
<evidence type="ECO:0000256" key="6">
    <source>
        <dbReference type="SAM" id="MobiDB-lite"/>
    </source>
</evidence>
<feature type="compositionally biased region" description="Acidic residues" evidence="6">
    <location>
        <begin position="536"/>
        <end position="549"/>
    </location>
</feature>
<dbReference type="GO" id="GO:0098771">
    <property type="term" value="P:inorganic ion homeostasis"/>
    <property type="evidence" value="ECO:0007669"/>
    <property type="project" value="UniProtKB-ARBA"/>
</dbReference>
<dbReference type="Proteomes" id="UP000029867">
    <property type="component" value="Unassembled WGS sequence"/>
</dbReference>
<keyword evidence="3" id="KW-0812">Transmembrane</keyword>
<proteinExistence type="predicted"/>
<dbReference type="EMBL" id="JQFK01000002">
    <property type="protein sequence ID" value="KGK40343.1"/>
    <property type="molecule type" value="Genomic_DNA"/>
</dbReference>
<keyword evidence="2" id="KW-0813">Transport</keyword>
<evidence type="ECO:0000313" key="11">
    <source>
        <dbReference type="Proteomes" id="UP000189274"/>
    </source>
</evidence>
<dbReference type="PANTHER" id="PTHR43840">
    <property type="entry name" value="MITOCHONDRIAL METAL TRANSPORTER 1-RELATED"/>
    <property type="match status" value="1"/>
</dbReference>
<evidence type="ECO:0000256" key="3">
    <source>
        <dbReference type="ARBA" id="ARBA00022692"/>
    </source>
</evidence>
<protein>
    <submittedName>
        <fullName evidence="9">Mitochondrial metal transporter 2</fullName>
    </submittedName>
</protein>
<dbReference type="eggNOG" id="KOG1485">
    <property type="taxonomic scope" value="Eukaryota"/>
</dbReference>
<comment type="caution">
    <text evidence="8">The sequence shown here is derived from an EMBL/GenBank/DDBJ whole genome shotgun (WGS) entry which is preliminary data.</text>
</comment>
<reference evidence="9" key="4">
    <citation type="submission" date="2017-01" db="EMBL/GenBank/DDBJ databases">
        <authorList>
            <person name="Mah S.A."/>
            <person name="Swanson W.J."/>
            <person name="Moy G.W."/>
            <person name="Vacquier V.D."/>
        </authorList>
    </citation>
    <scope>NUCLEOTIDE SEQUENCE [LARGE SCALE GENOMIC DNA]</scope>
    <source>
        <strain evidence="9">129</strain>
    </source>
</reference>
<feature type="domain" description="Cation efflux protein transmembrane" evidence="7">
    <location>
        <begin position="196"/>
        <end position="303"/>
    </location>
</feature>
<reference evidence="10" key="1">
    <citation type="journal article" date="2014" name="Microb. Cell Fact.">
        <title>Exploiting Issatchenkia orientalis SD108 for succinic acid production.</title>
        <authorList>
            <person name="Xiao H."/>
            <person name="Shao Z."/>
            <person name="Jiang Y."/>
            <person name="Dole S."/>
            <person name="Zhao H."/>
        </authorList>
    </citation>
    <scope>NUCLEOTIDE SEQUENCE [LARGE SCALE GENOMIC DNA]</scope>
    <source>
        <strain evidence="10">SD108</strain>
    </source>
</reference>
<dbReference type="InterPro" id="IPR027469">
    <property type="entry name" value="Cation_efflux_TMD_sf"/>
</dbReference>
<feature type="region of interest" description="Disordered" evidence="6">
    <location>
        <begin position="37"/>
        <end position="66"/>
    </location>
</feature>
<keyword evidence="4" id="KW-1133">Transmembrane helix</keyword>
<dbReference type="GO" id="GO:0016020">
    <property type="term" value="C:membrane"/>
    <property type="evidence" value="ECO:0007669"/>
    <property type="project" value="UniProtKB-SubCell"/>
</dbReference>
<dbReference type="GO" id="GO:0008324">
    <property type="term" value="F:monoatomic cation transmembrane transporter activity"/>
    <property type="evidence" value="ECO:0007669"/>
    <property type="project" value="InterPro"/>
</dbReference>
<dbReference type="Pfam" id="PF01545">
    <property type="entry name" value="Cation_efflux"/>
    <property type="match status" value="2"/>
</dbReference>
<dbReference type="Proteomes" id="UP000189274">
    <property type="component" value="Unassembled WGS sequence"/>
</dbReference>
<evidence type="ECO:0000313" key="9">
    <source>
        <dbReference type="EMBL" id="ONH75662.1"/>
    </source>
</evidence>
<dbReference type="PANTHER" id="PTHR43840:SF15">
    <property type="entry name" value="MITOCHONDRIAL METAL TRANSPORTER 1-RELATED"/>
    <property type="match status" value="1"/>
</dbReference>